<dbReference type="AlphaFoldDB" id="A0AAW2BB03"/>
<comment type="caution">
    <text evidence="2">The sequence shown here is derived from an EMBL/GenBank/DDBJ whole genome shotgun (WGS) entry which is preliminary data.</text>
</comment>
<dbReference type="SUPFAM" id="SSF53098">
    <property type="entry name" value="Ribonuclease H-like"/>
    <property type="match status" value="1"/>
</dbReference>
<dbReference type="GO" id="GO:0003676">
    <property type="term" value="F:nucleic acid binding"/>
    <property type="evidence" value="ECO:0007669"/>
    <property type="project" value="InterPro"/>
</dbReference>
<dbReference type="PANTHER" id="PTHR47723">
    <property type="entry name" value="OS05G0353850 PROTEIN"/>
    <property type="match status" value="1"/>
</dbReference>
<evidence type="ECO:0000313" key="3">
    <source>
        <dbReference type="Proteomes" id="UP001459277"/>
    </source>
</evidence>
<dbReference type="Proteomes" id="UP001459277">
    <property type="component" value="Unassembled WGS sequence"/>
</dbReference>
<evidence type="ECO:0000313" key="2">
    <source>
        <dbReference type="EMBL" id="KAK9983154.1"/>
    </source>
</evidence>
<dbReference type="InterPro" id="IPR012337">
    <property type="entry name" value="RNaseH-like_sf"/>
</dbReference>
<dbReference type="InterPro" id="IPR053151">
    <property type="entry name" value="RNase_H-like"/>
</dbReference>
<dbReference type="InterPro" id="IPR044730">
    <property type="entry name" value="RNase_H-like_dom_plant"/>
</dbReference>
<reference evidence="2 3" key="1">
    <citation type="submission" date="2024-01" db="EMBL/GenBank/DDBJ databases">
        <title>A telomere-to-telomere, gap-free genome of sweet tea (Lithocarpus litseifolius).</title>
        <authorList>
            <person name="Zhou J."/>
        </authorList>
    </citation>
    <scope>NUCLEOTIDE SEQUENCE [LARGE SCALE GENOMIC DNA]</scope>
    <source>
        <strain evidence="2">Zhou-2022a</strain>
        <tissue evidence="2">Leaf</tissue>
    </source>
</reference>
<dbReference type="PROSITE" id="PS50879">
    <property type="entry name" value="RNASE_H_1"/>
    <property type="match status" value="1"/>
</dbReference>
<organism evidence="2 3">
    <name type="scientific">Lithocarpus litseifolius</name>
    <dbReference type="NCBI Taxonomy" id="425828"/>
    <lineage>
        <taxon>Eukaryota</taxon>
        <taxon>Viridiplantae</taxon>
        <taxon>Streptophyta</taxon>
        <taxon>Embryophyta</taxon>
        <taxon>Tracheophyta</taxon>
        <taxon>Spermatophyta</taxon>
        <taxon>Magnoliopsida</taxon>
        <taxon>eudicotyledons</taxon>
        <taxon>Gunneridae</taxon>
        <taxon>Pentapetalae</taxon>
        <taxon>rosids</taxon>
        <taxon>fabids</taxon>
        <taxon>Fagales</taxon>
        <taxon>Fagaceae</taxon>
        <taxon>Lithocarpus</taxon>
    </lineage>
</organism>
<dbReference type="InterPro" id="IPR036397">
    <property type="entry name" value="RNaseH_sf"/>
</dbReference>
<protein>
    <recommendedName>
        <fullName evidence="1">RNase H type-1 domain-containing protein</fullName>
    </recommendedName>
</protein>
<dbReference type="GO" id="GO:0004523">
    <property type="term" value="F:RNA-DNA hybrid ribonuclease activity"/>
    <property type="evidence" value="ECO:0007669"/>
    <property type="project" value="InterPro"/>
</dbReference>
<gene>
    <name evidence="2" type="ORF">SO802_032679</name>
</gene>
<evidence type="ECO:0000259" key="1">
    <source>
        <dbReference type="PROSITE" id="PS50879"/>
    </source>
</evidence>
<dbReference type="Gene3D" id="3.30.420.10">
    <property type="entry name" value="Ribonuclease H-like superfamily/Ribonuclease H"/>
    <property type="match status" value="1"/>
</dbReference>
<name>A0AAW2BB03_9ROSI</name>
<dbReference type="CDD" id="cd06222">
    <property type="entry name" value="RNase_H_like"/>
    <property type="match status" value="1"/>
</dbReference>
<dbReference type="Pfam" id="PF13456">
    <property type="entry name" value="RVT_3"/>
    <property type="match status" value="1"/>
</dbReference>
<proteinExistence type="predicted"/>
<dbReference type="EMBL" id="JAZDWU010000012">
    <property type="protein sequence ID" value="KAK9983154.1"/>
    <property type="molecule type" value="Genomic_DNA"/>
</dbReference>
<sequence length="257" mass="28883">MEFFTLPLADWLEKYCGSAEFFPRPCIPWKILFPQALWIIWLQRNKAIFQERKVDSGLSALCIKRSAEFYALVPNSPNKPSRIHVQVKWSKPQIGWVKLNTDGSVFGDPMKAGGGGIIRNSEGDWVAGFVKKFGNVSSSTAELWALKEGLLMAKQMGFDNLCVDLDAAFLVYLITNPTVAQLNLEPLLSDCRNLTKAFSNCRVEHVYREANNCADKLAKMGADLYTDHLFLYNPPPVVVDLLLLDKAGHFCNRLIVP</sequence>
<accession>A0AAW2BB03</accession>
<keyword evidence="3" id="KW-1185">Reference proteome</keyword>
<dbReference type="InterPro" id="IPR002156">
    <property type="entry name" value="RNaseH_domain"/>
</dbReference>
<dbReference type="PANTHER" id="PTHR47723:SF19">
    <property type="entry name" value="POLYNUCLEOTIDYL TRANSFERASE, RIBONUCLEASE H-LIKE SUPERFAMILY PROTEIN"/>
    <property type="match status" value="1"/>
</dbReference>
<feature type="domain" description="RNase H type-1" evidence="1">
    <location>
        <begin position="93"/>
        <end position="223"/>
    </location>
</feature>